<reference evidence="3" key="1">
    <citation type="submission" date="2012-03" db="EMBL/GenBank/DDBJ databases">
        <authorList>
            <person name="Durkin A.S."/>
            <person name="McCorrison J."/>
            <person name="Torralba M."/>
            <person name="Gillis M."/>
            <person name="Methe B."/>
            <person name="Sutton G."/>
            <person name="Nelson K.E."/>
        </authorList>
    </citation>
    <scope>NUCLEOTIDE SEQUENCE [LARGE SCALE GENOMIC DNA]</scope>
    <source>
        <strain evidence="3">F0474</strain>
    </source>
</reference>
<gene>
    <name evidence="3" type="ORF">HMPREF1324_0761</name>
</gene>
<evidence type="ECO:0000313" key="4">
    <source>
        <dbReference type="Proteomes" id="UP000004863"/>
    </source>
</evidence>
<proteinExistence type="predicted"/>
<evidence type="ECO:0000259" key="1">
    <source>
        <dbReference type="Pfam" id="PF20103"/>
    </source>
</evidence>
<evidence type="ECO:0000259" key="2">
    <source>
        <dbReference type="Pfam" id="PF25149"/>
    </source>
</evidence>
<organism evidence="3 4">
    <name type="scientific">Rothia aeria F0474</name>
    <dbReference type="NCBI Taxonomy" id="1125724"/>
    <lineage>
        <taxon>Bacteria</taxon>
        <taxon>Bacillati</taxon>
        <taxon>Actinomycetota</taxon>
        <taxon>Actinomycetes</taxon>
        <taxon>Micrococcales</taxon>
        <taxon>Micrococcaceae</taxon>
        <taxon>Rothia</taxon>
    </lineage>
</organism>
<accession>I0UW15</accession>
<dbReference type="RefSeq" id="WP_006887275.1">
    <property type="nucleotide sequence ID" value="NZ_AJJQ01000004.1"/>
</dbReference>
<keyword evidence="4" id="KW-1185">Reference proteome</keyword>
<evidence type="ECO:0000313" key="3">
    <source>
        <dbReference type="EMBL" id="EID52068.1"/>
    </source>
</evidence>
<name>I0UW15_9MICC</name>
<dbReference type="Pfam" id="PF25149">
    <property type="entry name" value="DUF7825"/>
    <property type="match status" value="1"/>
</dbReference>
<feature type="domain" description="DUF7825" evidence="2">
    <location>
        <begin position="576"/>
        <end position="756"/>
    </location>
</feature>
<dbReference type="InterPro" id="IPR056727">
    <property type="entry name" value="DUF7825"/>
</dbReference>
<dbReference type="PATRIC" id="fig|1125724.3.peg.164"/>
<dbReference type="EMBL" id="AJJQ01000004">
    <property type="protein sequence ID" value="EID52068.1"/>
    <property type="molecule type" value="Genomic_DNA"/>
</dbReference>
<dbReference type="InterPro" id="IPR045472">
    <property type="entry name" value="DUF6493"/>
</dbReference>
<sequence length="838" mass="94486">MMDEKNYPQHMSLEERRARLRELMKRDDATVEEYHAIIGGATEEERVSLAKTLKPAQVVDVKNYTPLAAYVAGALIRKPDGFTGAERPTQNASAAFHQLLWNNRKGGQHQDIGKYFVLGASKRSEEWILAFVESIAESWAYGEESWPVSHQLLRERNIICESPQYLGQFIRNIPPVREDSTYNRAAALNFFKDDPLLLEQEFWALFRVEGTMRDHYWTLLGPTGSMLALMRHMQDFYEGFRERVLDESLQSLTRDFSAANSRVFHQIYRGMEPTEAENLERAHALMALLGSAPSTTVGLAQEILTPLVVLLSGEQAAQLVEASQPVLFRTEKKVLRAHLKLLKLLVTHHPELAGKVSLTVGEAVETMPVDVQDTARKLILAHHRNNSEEVKHKPGRSISIPDITPHDGEPSEYFATCKPLTSDTEFLEILIEHLEGNTDGFDYPPLLSYLQKNHTIELDKAQRQYVYTKYKTLLANSALRCLTYLVLKPYQQEDGLDLQHTYFRGYYTSSFYQRTVTGELVRTVRTAHNYRGPKALLAEQIASLDPDEENRTPLVVVPLPARKDISWARSEQRVCWEEKDATPKTLETPFEQAALNTHGTVEEYLERSGDGESWNIWNDEVVRWYAWLTQNNPDVLAVQFLPLAFGAVYQSQQIGLPSLLQALGHSHQVLRAPSYTVIGQAMGAQRREYRTIAAEAIALLAERGMLDTAAFSAELSWLLTQKHLMTNRAVETLTDAASISPLTGWRVLQILAEILPVAGEVNRGGSLVQLAGQLAEEYGVTIEIPEVLRPKMKGSTVLAKSLRVLDTLQPHPTELAEQARNQAREIVTKNGAGHVEKL</sequence>
<dbReference type="Pfam" id="PF20103">
    <property type="entry name" value="DUF6493"/>
    <property type="match status" value="1"/>
</dbReference>
<comment type="caution">
    <text evidence="3">The sequence shown here is derived from an EMBL/GenBank/DDBJ whole genome shotgun (WGS) entry which is preliminary data.</text>
</comment>
<protein>
    <submittedName>
        <fullName evidence="3">Uncharacterized protein</fullName>
    </submittedName>
</protein>
<feature type="domain" description="DUF6493" evidence="1">
    <location>
        <begin position="153"/>
        <end position="333"/>
    </location>
</feature>
<dbReference type="Proteomes" id="UP000004863">
    <property type="component" value="Unassembled WGS sequence"/>
</dbReference>
<dbReference type="OrthoDB" id="3268451at2"/>
<dbReference type="AlphaFoldDB" id="I0UW15"/>